<evidence type="ECO:0000313" key="1">
    <source>
        <dbReference type="EMBL" id="KAK3607121.1"/>
    </source>
</evidence>
<dbReference type="AlphaFoldDB" id="A0AAE0TBD7"/>
<evidence type="ECO:0000313" key="2">
    <source>
        <dbReference type="Proteomes" id="UP001195483"/>
    </source>
</evidence>
<organism evidence="1 2">
    <name type="scientific">Potamilus streckersoni</name>
    <dbReference type="NCBI Taxonomy" id="2493646"/>
    <lineage>
        <taxon>Eukaryota</taxon>
        <taxon>Metazoa</taxon>
        <taxon>Spiralia</taxon>
        <taxon>Lophotrochozoa</taxon>
        <taxon>Mollusca</taxon>
        <taxon>Bivalvia</taxon>
        <taxon>Autobranchia</taxon>
        <taxon>Heteroconchia</taxon>
        <taxon>Palaeoheterodonta</taxon>
        <taxon>Unionida</taxon>
        <taxon>Unionoidea</taxon>
        <taxon>Unionidae</taxon>
        <taxon>Ambleminae</taxon>
        <taxon>Lampsilini</taxon>
        <taxon>Potamilus</taxon>
    </lineage>
</organism>
<dbReference type="EMBL" id="JAEAOA010002113">
    <property type="protein sequence ID" value="KAK3607121.1"/>
    <property type="molecule type" value="Genomic_DNA"/>
</dbReference>
<name>A0AAE0TBD7_9BIVA</name>
<sequence length="290" mass="32616">MVTSHIPTCPKSKKKYNYSDGGLQDVEFKMVSFRTSIRMSTSQNSQLGDSNQNVNLSDANQDSQVNDFIQNVDLCDANQNSQVDDIIQNVDLCDANRNSHPEGSKQIFELHQAREINHLEDSVQSVNLHDASHNSQLEDRSCIVEYNEACKNSQLDTSSRILELHGANENGQFEDISQNVDLCDSSQNNQLEDSNRNVDHDACQSDQLDVHQVDSSWQDVYFNDANQKNQLNGRSQSSHKVDAFGRSNHQDNAIKCCDLNSQSNVLFVPNEMLSSLMSSMTSYAVILKFE</sequence>
<comment type="caution">
    <text evidence="1">The sequence shown here is derived from an EMBL/GenBank/DDBJ whole genome shotgun (WGS) entry which is preliminary data.</text>
</comment>
<dbReference type="Proteomes" id="UP001195483">
    <property type="component" value="Unassembled WGS sequence"/>
</dbReference>
<gene>
    <name evidence="1" type="ORF">CHS0354_036060</name>
</gene>
<keyword evidence="2" id="KW-1185">Reference proteome</keyword>
<reference evidence="1" key="1">
    <citation type="journal article" date="2021" name="Genome Biol. Evol.">
        <title>A High-Quality Reference Genome for a Parasitic Bivalve with Doubly Uniparental Inheritance (Bivalvia: Unionida).</title>
        <authorList>
            <person name="Smith C.H."/>
        </authorList>
    </citation>
    <scope>NUCLEOTIDE SEQUENCE</scope>
    <source>
        <strain evidence="1">CHS0354</strain>
    </source>
</reference>
<proteinExistence type="predicted"/>
<reference evidence="1" key="2">
    <citation type="journal article" date="2021" name="Genome Biol. Evol.">
        <title>Developing a high-quality reference genome for a parasitic bivalve with doubly uniparental inheritance (Bivalvia: Unionida).</title>
        <authorList>
            <person name="Smith C.H."/>
        </authorList>
    </citation>
    <scope>NUCLEOTIDE SEQUENCE</scope>
    <source>
        <strain evidence="1">CHS0354</strain>
        <tissue evidence="1">Mantle</tissue>
    </source>
</reference>
<reference evidence="1" key="3">
    <citation type="submission" date="2023-05" db="EMBL/GenBank/DDBJ databases">
        <authorList>
            <person name="Smith C.H."/>
        </authorList>
    </citation>
    <scope>NUCLEOTIDE SEQUENCE</scope>
    <source>
        <strain evidence="1">CHS0354</strain>
        <tissue evidence="1">Mantle</tissue>
    </source>
</reference>
<protein>
    <submittedName>
        <fullName evidence="1">Uncharacterized protein</fullName>
    </submittedName>
</protein>
<accession>A0AAE0TBD7</accession>